<evidence type="ECO:0000256" key="1">
    <source>
        <dbReference type="SAM" id="Coils"/>
    </source>
</evidence>
<organism evidence="4 5">
    <name type="scientific">Pseudocohnilembus persalinus</name>
    <name type="common">Ciliate</name>
    <dbReference type="NCBI Taxonomy" id="266149"/>
    <lineage>
        <taxon>Eukaryota</taxon>
        <taxon>Sar</taxon>
        <taxon>Alveolata</taxon>
        <taxon>Ciliophora</taxon>
        <taxon>Intramacronucleata</taxon>
        <taxon>Oligohymenophorea</taxon>
        <taxon>Scuticociliatia</taxon>
        <taxon>Philasterida</taxon>
        <taxon>Pseudocohnilembidae</taxon>
        <taxon>Pseudocohnilembus</taxon>
    </lineage>
</organism>
<dbReference type="InterPro" id="IPR024983">
    <property type="entry name" value="CHAT_dom"/>
</dbReference>
<keyword evidence="5" id="KW-1185">Reference proteome</keyword>
<dbReference type="EMBL" id="LDAU01000087">
    <property type="protein sequence ID" value="KRX07113.1"/>
    <property type="molecule type" value="Genomic_DNA"/>
</dbReference>
<feature type="compositionally biased region" description="Polar residues" evidence="2">
    <location>
        <begin position="1498"/>
        <end position="1508"/>
    </location>
</feature>
<name>A0A0V0QXL1_PSEPJ</name>
<keyword evidence="1" id="KW-0175">Coiled coil</keyword>
<feature type="region of interest" description="Disordered" evidence="2">
    <location>
        <begin position="1487"/>
        <end position="1508"/>
    </location>
</feature>
<comment type="caution">
    <text evidence="4">The sequence shown here is derived from an EMBL/GenBank/DDBJ whole genome shotgun (WGS) entry which is preliminary data.</text>
</comment>
<feature type="region of interest" description="Disordered" evidence="2">
    <location>
        <begin position="1282"/>
        <end position="1323"/>
    </location>
</feature>
<dbReference type="OrthoDB" id="300981at2759"/>
<dbReference type="InParanoid" id="A0A0V0QXL1"/>
<feature type="compositionally biased region" description="Low complexity" evidence="2">
    <location>
        <begin position="1310"/>
        <end position="1320"/>
    </location>
</feature>
<dbReference type="Pfam" id="PF12770">
    <property type="entry name" value="CHAT"/>
    <property type="match status" value="1"/>
</dbReference>
<evidence type="ECO:0000256" key="2">
    <source>
        <dbReference type="SAM" id="MobiDB-lite"/>
    </source>
</evidence>
<dbReference type="PANTHER" id="PTHR22166">
    <property type="entry name" value="ENDOPLASMIC RETICULUM JUNCTION FORMATION PROTEIN LUNAPARK"/>
    <property type="match status" value="1"/>
</dbReference>
<accession>A0A0V0QXL1</accession>
<proteinExistence type="predicted"/>
<reference evidence="4 5" key="1">
    <citation type="journal article" date="2015" name="Sci. Rep.">
        <title>Genome of the facultative scuticociliatosis pathogen Pseudocohnilembus persalinus provides insight into its virulence through horizontal gene transfer.</title>
        <authorList>
            <person name="Xiong J."/>
            <person name="Wang G."/>
            <person name="Cheng J."/>
            <person name="Tian M."/>
            <person name="Pan X."/>
            <person name="Warren A."/>
            <person name="Jiang C."/>
            <person name="Yuan D."/>
            <person name="Miao W."/>
        </authorList>
    </citation>
    <scope>NUCLEOTIDE SEQUENCE [LARGE SCALE GENOMIC DNA]</scope>
    <source>
        <strain evidence="4">36N120E</strain>
    </source>
</reference>
<dbReference type="GO" id="GO:0071786">
    <property type="term" value="P:endoplasmic reticulum tubular network organization"/>
    <property type="evidence" value="ECO:0007669"/>
    <property type="project" value="InterPro"/>
</dbReference>
<feature type="compositionally biased region" description="Low complexity" evidence="2">
    <location>
        <begin position="1522"/>
        <end position="1564"/>
    </location>
</feature>
<sequence>MYMLGQIDIQKKQVNQFFMNGNKNNTHDSTFIEIKNLLEKLQEQLNSPQLNRVQLQNSQSQSLLSSFYSQSNKIKQNEKQQQFIDEKGDVHTRVRRLASQSQADIPKVAKLPQIKNQINKKNQQSDRKGSISTQKINQRYQQSDQNSNNYSSLNIMDVLYKSTNEQRKYNQEIYITQEKLWKIQINDIDIQDFDQMQNGWYLIYLEIQEKENNFLKPIENQEKQIDKNEHNNNNERKIQLAILYADPSCCFQKNDKQRLYQPSLPVNYQNELKNFKQILHYNCEPKKSLLKYEIKVANKKNLQKIFIENPSIIHFSCHGDYIKELQSFVLYIENDDSSQFKLTTNDLETYLNKSTMQIQLAFINACHSYEIGKMFSNYGVRNVIAVHSQFKIEENAAQKFSEVFYQKMLSSDNKNTISDQIIKKSFDYAKSFTTNELKSDCYSCCCAHDHDDQCKWYQYAMREGFDKAHQRHLPSQQCTCQEGEKKNQLIHNIDMCDWAQEFQEEFLSHDFSLNQEDEQNLCCCQKEHDLDLKFQLLQKSHLEEDALELLFVLTFLPGGLSNKDLEQLQKSGLFLFKKWEKCMDFLLQYPELYSTDEPLVEKIKTNNQEKYQAKNLGQYIKKLCEDDNQNQYMLNHGEQDIVFNLKEEKIKITQINFDKITSQNLLQNFRVFNKSKVSSGIKNLHKLGIVSALQQLQQNEQLYLMQICESCFKINPHENKNQGLIQILDHTVKSSETFTNNEVLEIKFNILLSLSINNYHEEFIQNNQENQEHKQFLTDYIEEQIERLKQLVQEKLKEMNKKVFIEFQLLTYSHFLEALQKESNILTLNLNYQIKENNVDYLLFEQENSFIAEKIFFSDILKHIEQNQLKVGNIDIIFLFNDNGVLYVDQIYNILEKMGCTKMPPIITFDFLQNKQQQKFFINYEFEYLKYQIKDMFFVNFVQKIYEKNIKQSFYDAKNQLIERMQDFQKVINEECFLKYLGTGPVIREYEKDQNKCQNIEQKLSQFDINSGELEDLTQLNKHILIPQQCDIQIGRNSALQNIFEKINDINCKILQIHSKNSYSSGQIINEFIDLINKRNNKKFKDGIIQVDMRKGVNKLKYNIFSQLKLLSDVNLQNSHQMLTGKQILIILKENDEILNSNKNQDQVFENYVKDLKELLKSDVKIIIESRCECYYDNKKHNKKRKELNKLEKFFKAQKDQKLFFWVNIPQLSQTELNFYIQSKTNMDYYLENYKEKKQIIENILKAVESKLKFQQESKLINLIDDEIGKLRKKGQAYFSLHKGQKQSKQERIQQQQQNPKDQQKKKVNQSKNQSINSKQADFSQNISDDLNQSYQTNNNQDIYDFKRSDNQLIEEINNQDIQNINSYIEYGDNSSQFSQTYTYKIAHQDTQLTKQNSLQKNFVNQNQKKNDLYQQKSQSEIKTSKKNLSLCKFYSQDDKNKIYNTGDDFMDSYSSQFSNKKLSNAQNGQNIFNNMKSLEQERIDQIDEEEEEEKSALGQNSHSSSQTQAMLNKYDYQNQNTQQKTDNKNINQNNNKNNNNVKVNNFNNDNNNGNKVNDNNNDNNIHDNQDNQIQNSYISPNSSDQDTDQDYDSNIMSDEDENQVYIDDNNDQFSLVQNYSTNLQQQENKKIESNYLHN</sequence>
<evidence type="ECO:0000313" key="4">
    <source>
        <dbReference type="EMBL" id="KRX07113.1"/>
    </source>
</evidence>
<dbReference type="InterPro" id="IPR040115">
    <property type="entry name" value="Lnp"/>
</dbReference>
<evidence type="ECO:0000313" key="5">
    <source>
        <dbReference type="Proteomes" id="UP000054937"/>
    </source>
</evidence>
<gene>
    <name evidence="4" type="ORF">PPERSA_09327</name>
</gene>
<dbReference type="GO" id="GO:0071782">
    <property type="term" value="C:endoplasmic reticulum tubular network"/>
    <property type="evidence" value="ECO:0007669"/>
    <property type="project" value="TreeGrafter"/>
</dbReference>
<evidence type="ECO:0000259" key="3">
    <source>
        <dbReference type="Pfam" id="PF12770"/>
    </source>
</evidence>
<dbReference type="PANTHER" id="PTHR22166:SF12">
    <property type="entry name" value="ENDOPLASMIC RETICULUM JUNCTION FORMATION PROTEIN LUNAPARK"/>
    <property type="match status" value="1"/>
</dbReference>
<feature type="domain" description="CHAT" evidence="3">
    <location>
        <begin position="262"/>
        <end position="412"/>
    </location>
</feature>
<protein>
    <recommendedName>
        <fullName evidence="3">CHAT domain-containing protein</fullName>
    </recommendedName>
</protein>
<feature type="region of interest" description="Disordered" evidence="2">
    <location>
        <begin position="1522"/>
        <end position="1596"/>
    </location>
</feature>
<dbReference type="Proteomes" id="UP000054937">
    <property type="component" value="Unassembled WGS sequence"/>
</dbReference>
<feature type="compositionally biased region" description="Acidic residues" evidence="2">
    <location>
        <begin position="1586"/>
        <end position="1596"/>
    </location>
</feature>
<feature type="coiled-coil region" evidence="1">
    <location>
        <begin position="774"/>
        <end position="802"/>
    </location>
</feature>